<feature type="coiled-coil region" evidence="1">
    <location>
        <begin position="82"/>
        <end position="123"/>
    </location>
</feature>
<feature type="non-terminal residue" evidence="2">
    <location>
        <position position="1"/>
    </location>
</feature>
<dbReference type="EMBL" id="BTRK01000005">
    <property type="protein sequence ID" value="GMR55713.1"/>
    <property type="molecule type" value="Genomic_DNA"/>
</dbReference>
<dbReference type="Proteomes" id="UP001328107">
    <property type="component" value="Unassembled WGS sequence"/>
</dbReference>
<keyword evidence="1" id="KW-0175">Coiled coil</keyword>
<evidence type="ECO:0000313" key="2">
    <source>
        <dbReference type="EMBL" id="GMR55713.1"/>
    </source>
</evidence>
<evidence type="ECO:0000256" key="1">
    <source>
        <dbReference type="SAM" id="Coils"/>
    </source>
</evidence>
<comment type="caution">
    <text evidence="2">The sequence shown here is derived from an EMBL/GenBank/DDBJ whole genome shotgun (WGS) entry which is preliminary data.</text>
</comment>
<name>A0AAN5D313_9BILA</name>
<proteinExistence type="predicted"/>
<reference evidence="3" key="1">
    <citation type="submission" date="2022-10" db="EMBL/GenBank/DDBJ databases">
        <title>Genome assembly of Pristionchus species.</title>
        <authorList>
            <person name="Yoshida K."/>
            <person name="Sommer R.J."/>
        </authorList>
    </citation>
    <scope>NUCLEOTIDE SEQUENCE [LARGE SCALE GENOMIC DNA]</scope>
    <source>
        <strain evidence="3">RS5460</strain>
    </source>
</reference>
<protein>
    <submittedName>
        <fullName evidence="2">Uncharacterized protein</fullName>
    </submittedName>
</protein>
<evidence type="ECO:0000313" key="3">
    <source>
        <dbReference type="Proteomes" id="UP001328107"/>
    </source>
</evidence>
<dbReference type="AlphaFoldDB" id="A0AAN5D313"/>
<feature type="coiled-coil region" evidence="1">
    <location>
        <begin position="25"/>
        <end position="52"/>
    </location>
</feature>
<gene>
    <name evidence="2" type="ORF">PMAYCL1PPCAC_25908</name>
</gene>
<keyword evidence="3" id="KW-1185">Reference proteome</keyword>
<accession>A0AAN5D313</accession>
<sequence length="155" mass="18560">ERKLKEETEERTNQEWAVKHMKDFATHIENENKKMEVELRRLKKESETFRNKETGRPRVELELANEKTMKGIDRLLGELRSGELSNMKLEELEAENRRLNERLDEAKIHIESLDGEKSKLEQELTKRISDSNLFVSQWEEPMKIEEQYEALKMTE</sequence>
<organism evidence="2 3">
    <name type="scientific">Pristionchus mayeri</name>
    <dbReference type="NCBI Taxonomy" id="1317129"/>
    <lineage>
        <taxon>Eukaryota</taxon>
        <taxon>Metazoa</taxon>
        <taxon>Ecdysozoa</taxon>
        <taxon>Nematoda</taxon>
        <taxon>Chromadorea</taxon>
        <taxon>Rhabditida</taxon>
        <taxon>Rhabditina</taxon>
        <taxon>Diplogasteromorpha</taxon>
        <taxon>Diplogasteroidea</taxon>
        <taxon>Neodiplogasteridae</taxon>
        <taxon>Pristionchus</taxon>
    </lineage>
</organism>
<feature type="non-terminal residue" evidence="2">
    <location>
        <position position="155"/>
    </location>
</feature>